<feature type="region of interest" description="Disordered" evidence="1">
    <location>
        <begin position="70"/>
        <end position="94"/>
    </location>
</feature>
<dbReference type="Proteomes" id="UP000289738">
    <property type="component" value="Chromosome A02"/>
</dbReference>
<evidence type="ECO:0000313" key="4">
    <source>
        <dbReference type="Proteomes" id="UP000289738"/>
    </source>
</evidence>
<dbReference type="AlphaFoldDB" id="A0A445EE48"/>
<sequence length="189" mass="21077">MNPYFRNTHCHAVKSRLLLVTAEHHARNYCGLGFLTVVSQVLFHTVISQVLFHTVVVLVEMPRKARYAKGTRVLPPRQQPPTAPPTSSRSADDDWLILPPPSNAGVAAAAPLRPFCLPRSEPRPKPQTANGVQVTEPCNEDMDPEANEVDLFDEHIDRMFAASDAEKRKGQKTTKFWDVDLIDSDGIVK</sequence>
<organism evidence="3 4">
    <name type="scientific">Arachis hypogaea</name>
    <name type="common">Peanut</name>
    <dbReference type="NCBI Taxonomy" id="3818"/>
    <lineage>
        <taxon>Eukaryota</taxon>
        <taxon>Viridiplantae</taxon>
        <taxon>Streptophyta</taxon>
        <taxon>Embryophyta</taxon>
        <taxon>Tracheophyta</taxon>
        <taxon>Spermatophyta</taxon>
        <taxon>Magnoliopsida</taxon>
        <taxon>eudicotyledons</taxon>
        <taxon>Gunneridae</taxon>
        <taxon>Pentapetalae</taxon>
        <taxon>rosids</taxon>
        <taxon>fabids</taxon>
        <taxon>Fabales</taxon>
        <taxon>Fabaceae</taxon>
        <taxon>Papilionoideae</taxon>
        <taxon>50 kb inversion clade</taxon>
        <taxon>dalbergioids sensu lato</taxon>
        <taxon>Dalbergieae</taxon>
        <taxon>Pterocarpus clade</taxon>
        <taxon>Arachis</taxon>
    </lineage>
</organism>
<reference evidence="3 4" key="1">
    <citation type="submission" date="2019-01" db="EMBL/GenBank/DDBJ databases">
        <title>Sequencing of cultivated peanut Arachis hypogaea provides insights into genome evolution and oil improvement.</title>
        <authorList>
            <person name="Chen X."/>
        </authorList>
    </citation>
    <scope>NUCLEOTIDE SEQUENCE [LARGE SCALE GENOMIC DNA]</scope>
    <source>
        <strain evidence="4">cv. Fuhuasheng</strain>
        <tissue evidence="3">Leaves</tissue>
    </source>
</reference>
<evidence type="ECO:0000256" key="2">
    <source>
        <dbReference type="SAM" id="Phobius"/>
    </source>
</evidence>
<keyword evidence="2" id="KW-1133">Transmembrane helix</keyword>
<keyword evidence="2" id="KW-0472">Membrane</keyword>
<protein>
    <submittedName>
        <fullName evidence="3">Uncharacterized protein</fullName>
    </submittedName>
</protein>
<feature type="transmembrane region" description="Helical" evidence="2">
    <location>
        <begin position="41"/>
        <end position="59"/>
    </location>
</feature>
<keyword evidence="4" id="KW-1185">Reference proteome</keyword>
<accession>A0A445EE48</accession>
<gene>
    <name evidence="3" type="ORF">Ahy_A02g007902</name>
</gene>
<name>A0A445EE48_ARAHY</name>
<dbReference type="EMBL" id="SDMP01000002">
    <property type="protein sequence ID" value="RYR73525.1"/>
    <property type="molecule type" value="Genomic_DNA"/>
</dbReference>
<evidence type="ECO:0000313" key="3">
    <source>
        <dbReference type="EMBL" id="RYR73525.1"/>
    </source>
</evidence>
<keyword evidence="2" id="KW-0812">Transmembrane</keyword>
<feature type="region of interest" description="Disordered" evidence="1">
    <location>
        <begin position="119"/>
        <end position="141"/>
    </location>
</feature>
<evidence type="ECO:0000256" key="1">
    <source>
        <dbReference type="SAM" id="MobiDB-lite"/>
    </source>
</evidence>
<comment type="caution">
    <text evidence="3">The sequence shown here is derived from an EMBL/GenBank/DDBJ whole genome shotgun (WGS) entry which is preliminary data.</text>
</comment>
<proteinExistence type="predicted"/>